<dbReference type="EMBL" id="JAODUP010002197">
    <property type="protein sequence ID" value="KAK2138944.1"/>
    <property type="molecule type" value="Genomic_DNA"/>
</dbReference>
<gene>
    <name evidence="7" type="ORF">LSH36_2203g00010</name>
</gene>
<keyword evidence="8" id="KW-1185">Reference proteome</keyword>
<comment type="caution">
    <text evidence="7">The sequence shown here is derived from an EMBL/GenBank/DDBJ whole genome shotgun (WGS) entry which is preliminary data.</text>
</comment>
<evidence type="ECO:0000256" key="5">
    <source>
        <dbReference type="SAM" id="MobiDB-lite"/>
    </source>
</evidence>
<feature type="region of interest" description="Disordered" evidence="5">
    <location>
        <begin position="1"/>
        <end position="77"/>
    </location>
</feature>
<dbReference type="InterPro" id="IPR051694">
    <property type="entry name" value="Immunoregulatory_rcpt-like"/>
</dbReference>
<comment type="subcellular location">
    <subcellularLocation>
        <location evidence="1">Membrane</location>
        <topology evidence="1">Single-pass membrane protein</topology>
    </subcellularLocation>
</comment>
<feature type="transmembrane region" description="Helical" evidence="6">
    <location>
        <begin position="94"/>
        <end position="119"/>
    </location>
</feature>
<keyword evidence="3 6" id="KW-1133">Transmembrane helix</keyword>
<feature type="compositionally biased region" description="Polar residues" evidence="5">
    <location>
        <begin position="195"/>
        <end position="211"/>
    </location>
</feature>
<evidence type="ECO:0000256" key="3">
    <source>
        <dbReference type="ARBA" id="ARBA00022989"/>
    </source>
</evidence>
<keyword evidence="2 6" id="KW-0812">Transmembrane</keyword>
<organism evidence="7 8">
    <name type="scientific">Paralvinella palmiformis</name>
    <dbReference type="NCBI Taxonomy" id="53620"/>
    <lineage>
        <taxon>Eukaryota</taxon>
        <taxon>Metazoa</taxon>
        <taxon>Spiralia</taxon>
        <taxon>Lophotrochozoa</taxon>
        <taxon>Annelida</taxon>
        <taxon>Polychaeta</taxon>
        <taxon>Sedentaria</taxon>
        <taxon>Canalipalpata</taxon>
        <taxon>Terebellida</taxon>
        <taxon>Terebelliformia</taxon>
        <taxon>Alvinellidae</taxon>
        <taxon>Paralvinella</taxon>
    </lineage>
</organism>
<keyword evidence="4 6" id="KW-0472">Membrane</keyword>
<sequence length="305" mass="32835">MFSGNICPTTTTTTTTTSTATSTTTTTSTTSTTTSTTTTTTTSTISSNKHDVNQSIQTSSGIDRPVNGVSPSAGQEDSFNAVDDLKMTTDKQSIVLPLSIGVAVIIIVIVAIIVTVVLIKRRKTTPQRRRDVVEDNIYSEPPASSRGRDPPLEMLPSNRLANGRVEGNLPGTAINRAYYSGENDASRPNDPEVSPYSTDTSPNDVTHTSSGHVPELYAAVKKEPKESSLSQSQADLERTSDPETGQLYAAVRKTPKHSAPVPDQDTVERMTDVDVSQLYAEVKKNRRDSAEMDIQDNSNYASFDG</sequence>
<proteinExistence type="predicted"/>
<reference evidence="7" key="1">
    <citation type="journal article" date="2023" name="Mol. Biol. Evol.">
        <title>Third-Generation Sequencing Reveals the Adaptive Role of the Epigenome in Three Deep-Sea Polychaetes.</title>
        <authorList>
            <person name="Perez M."/>
            <person name="Aroh O."/>
            <person name="Sun Y."/>
            <person name="Lan Y."/>
            <person name="Juniper S.K."/>
            <person name="Young C.R."/>
            <person name="Angers B."/>
            <person name="Qian P.Y."/>
        </authorList>
    </citation>
    <scope>NUCLEOTIDE SEQUENCE</scope>
    <source>
        <strain evidence="7">P08H-3</strain>
    </source>
</reference>
<evidence type="ECO:0000256" key="1">
    <source>
        <dbReference type="ARBA" id="ARBA00004167"/>
    </source>
</evidence>
<dbReference type="AlphaFoldDB" id="A0AAD9IQE6"/>
<accession>A0AAD9IQE6</accession>
<evidence type="ECO:0000313" key="7">
    <source>
        <dbReference type="EMBL" id="KAK2138944.1"/>
    </source>
</evidence>
<feature type="compositionally biased region" description="Low complexity" evidence="5">
    <location>
        <begin position="9"/>
        <end position="44"/>
    </location>
</feature>
<dbReference type="PANTHER" id="PTHR15549">
    <property type="entry name" value="PAIRED IMMUNOGLOBULIN-LIKE TYPE 2 RECEPTOR"/>
    <property type="match status" value="1"/>
</dbReference>
<dbReference type="GO" id="GO:0016020">
    <property type="term" value="C:membrane"/>
    <property type="evidence" value="ECO:0007669"/>
    <property type="project" value="UniProtKB-SubCell"/>
</dbReference>
<evidence type="ECO:0000256" key="4">
    <source>
        <dbReference type="ARBA" id="ARBA00023136"/>
    </source>
</evidence>
<evidence type="ECO:0000256" key="6">
    <source>
        <dbReference type="SAM" id="Phobius"/>
    </source>
</evidence>
<dbReference type="GO" id="GO:0071944">
    <property type="term" value="C:cell periphery"/>
    <property type="evidence" value="ECO:0007669"/>
    <property type="project" value="UniProtKB-ARBA"/>
</dbReference>
<evidence type="ECO:0000313" key="8">
    <source>
        <dbReference type="Proteomes" id="UP001208570"/>
    </source>
</evidence>
<name>A0AAD9IQE6_9ANNE</name>
<protein>
    <submittedName>
        <fullName evidence="7">Uncharacterized protein</fullName>
    </submittedName>
</protein>
<feature type="region of interest" description="Disordered" evidence="5">
    <location>
        <begin position="124"/>
        <end position="272"/>
    </location>
</feature>
<dbReference type="Proteomes" id="UP001208570">
    <property type="component" value="Unassembled WGS sequence"/>
</dbReference>
<evidence type="ECO:0000256" key="2">
    <source>
        <dbReference type="ARBA" id="ARBA00022692"/>
    </source>
</evidence>